<name>A0A444U7B3_ACIRT</name>
<dbReference type="GO" id="GO:0005886">
    <property type="term" value="C:plasma membrane"/>
    <property type="evidence" value="ECO:0007669"/>
    <property type="project" value="UniProtKB-SubCell"/>
</dbReference>
<keyword evidence="7" id="KW-0130">Cell adhesion</keyword>
<dbReference type="InterPro" id="IPR050174">
    <property type="entry name" value="Protocadherin/Cadherin-CA"/>
</dbReference>
<dbReference type="PANTHER" id="PTHR24028">
    <property type="entry name" value="CADHERIN-87A"/>
    <property type="match status" value="1"/>
</dbReference>
<evidence type="ECO:0000259" key="12">
    <source>
        <dbReference type="PROSITE" id="PS50268"/>
    </source>
</evidence>
<protein>
    <submittedName>
        <fullName evidence="13">Protocadherin gamma-A2</fullName>
    </submittedName>
</protein>
<sequence length="80" mass="8648">MDSGSPPLKSNVTVTVIVLDQNDNSPVIVSPWRSHGSVAEDVIPRSADNGYLVTKVIAIDADSVQNSRITYYLLQIYADG</sequence>
<keyword evidence="6 11" id="KW-0106">Calcium</keyword>
<evidence type="ECO:0000256" key="5">
    <source>
        <dbReference type="ARBA" id="ARBA00022737"/>
    </source>
</evidence>
<dbReference type="PROSITE" id="PS00232">
    <property type="entry name" value="CADHERIN_1"/>
    <property type="match status" value="1"/>
</dbReference>
<keyword evidence="2" id="KW-1003">Cell membrane</keyword>
<evidence type="ECO:0000256" key="10">
    <source>
        <dbReference type="ARBA" id="ARBA00023180"/>
    </source>
</evidence>
<keyword evidence="3" id="KW-0812">Transmembrane</keyword>
<dbReference type="PANTHER" id="PTHR24028:SF288">
    <property type="entry name" value="PROTOCADHERIN ALPHA-C2-LIKE-RELATED"/>
    <property type="match status" value="1"/>
</dbReference>
<organism evidence="13 14">
    <name type="scientific">Acipenser ruthenus</name>
    <name type="common">Sterlet sturgeon</name>
    <dbReference type="NCBI Taxonomy" id="7906"/>
    <lineage>
        <taxon>Eukaryota</taxon>
        <taxon>Metazoa</taxon>
        <taxon>Chordata</taxon>
        <taxon>Craniata</taxon>
        <taxon>Vertebrata</taxon>
        <taxon>Euteleostomi</taxon>
        <taxon>Actinopterygii</taxon>
        <taxon>Chondrostei</taxon>
        <taxon>Acipenseriformes</taxon>
        <taxon>Acipenseridae</taxon>
        <taxon>Acipenser</taxon>
    </lineage>
</organism>
<evidence type="ECO:0000256" key="7">
    <source>
        <dbReference type="ARBA" id="ARBA00022889"/>
    </source>
</evidence>
<comment type="subcellular location">
    <subcellularLocation>
        <location evidence="1">Cell membrane</location>
        <topology evidence="1">Single-pass type I membrane protein</topology>
    </subcellularLocation>
</comment>
<evidence type="ECO:0000256" key="1">
    <source>
        <dbReference type="ARBA" id="ARBA00004251"/>
    </source>
</evidence>
<dbReference type="InterPro" id="IPR015919">
    <property type="entry name" value="Cadherin-like_sf"/>
</dbReference>
<feature type="domain" description="Cadherin" evidence="12">
    <location>
        <begin position="2"/>
        <end position="28"/>
    </location>
</feature>
<dbReference type="CDD" id="cd11304">
    <property type="entry name" value="Cadherin_repeat"/>
    <property type="match status" value="2"/>
</dbReference>
<gene>
    <name evidence="13" type="ORF">EOD39_17327</name>
</gene>
<evidence type="ECO:0000256" key="6">
    <source>
        <dbReference type="ARBA" id="ARBA00022837"/>
    </source>
</evidence>
<evidence type="ECO:0000313" key="14">
    <source>
        <dbReference type="Proteomes" id="UP000289886"/>
    </source>
</evidence>
<dbReference type="InterPro" id="IPR020894">
    <property type="entry name" value="Cadherin_CS"/>
</dbReference>
<keyword evidence="10" id="KW-0325">Glycoprotein</keyword>
<proteinExistence type="predicted"/>
<dbReference type="GO" id="GO:0007156">
    <property type="term" value="P:homophilic cell adhesion via plasma membrane adhesion molecules"/>
    <property type="evidence" value="ECO:0007669"/>
    <property type="project" value="InterPro"/>
</dbReference>
<evidence type="ECO:0000256" key="11">
    <source>
        <dbReference type="PROSITE-ProRule" id="PRU00043"/>
    </source>
</evidence>
<evidence type="ECO:0000256" key="4">
    <source>
        <dbReference type="ARBA" id="ARBA00022729"/>
    </source>
</evidence>
<keyword evidence="9" id="KW-0472">Membrane</keyword>
<keyword evidence="8" id="KW-1133">Transmembrane helix</keyword>
<dbReference type="Gene3D" id="2.60.40.60">
    <property type="entry name" value="Cadherins"/>
    <property type="match status" value="2"/>
</dbReference>
<keyword evidence="5" id="KW-0677">Repeat</keyword>
<keyword evidence="4" id="KW-0732">Signal</keyword>
<dbReference type="EMBL" id="SCEB01215144">
    <property type="protein sequence ID" value="RXM31061.1"/>
    <property type="molecule type" value="Genomic_DNA"/>
</dbReference>
<keyword evidence="14" id="KW-1185">Reference proteome</keyword>
<dbReference type="GO" id="GO:0005509">
    <property type="term" value="F:calcium ion binding"/>
    <property type="evidence" value="ECO:0007669"/>
    <property type="project" value="UniProtKB-UniRule"/>
</dbReference>
<dbReference type="Proteomes" id="UP000289886">
    <property type="component" value="Unassembled WGS sequence"/>
</dbReference>
<comment type="caution">
    <text evidence="13">The sequence shown here is derived from an EMBL/GenBank/DDBJ whole genome shotgun (WGS) entry which is preliminary data.</text>
</comment>
<dbReference type="PROSITE" id="PS50268">
    <property type="entry name" value="CADHERIN_2"/>
    <property type="match status" value="1"/>
</dbReference>
<dbReference type="SUPFAM" id="SSF49313">
    <property type="entry name" value="Cadherin-like"/>
    <property type="match status" value="2"/>
</dbReference>
<evidence type="ECO:0000256" key="8">
    <source>
        <dbReference type="ARBA" id="ARBA00022989"/>
    </source>
</evidence>
<dbReference type="FunFam" id="2.60.40.60:FF:000004">
    <property type="entry name" value="Protocadherin 1 gamma 2"/>
    <property type="match status" value="1"/>
</dbReference>
<dbReference type="AlphaFoldDB" id="A0A444U7B3"/>
<dbReference type="InterPro" id="IPR002126">
    <property type="entry name" value="Cadherin-like_dom"/>
</dbReference>
<evidence type="ECO:0000313" key="13">
    <source>
        <dbReference type="EMBL" id="RXM31061.1"/>
    </source>
</evidence>
<reference evidence="13 14" key="1">
    <citation type="submission" date="2019-01" db="EMBL/GenBank/DDBJ databases">
        <title>Draft Genome and Complete Hox-Cluster Characterization of the Sterlet Sturgeon (Acipenser ruthenus).</title>
        <authorList>
            <person name="Wei Q."/>
        </authorList>
    </citation>
    <scope>NUCLEOTIDE SEQUENCE [LARGE SCALE GENOMIC DNA]</scope>
    <source>
        <strain evidence="13">WHYD16114868_AA</strain>
        <tissue evidence="13">Blood</tissue>
    </source>
</reference>
<accession>A0A444U7B3</accession>
<evidence type="ECO:0000256" key="3">
    <source>
        <dbReference type="ARBA" id="ARBA00022692"/>
    </source>
</evidence>
<evidence type="ECO:0000256" key="9">
    <source>
        <dbReference type="ARBA" id="ARBA00023136"/>
    </source>
</evidence>
<evidence type="ECO:0000256" key="2">
    <source>
        <dbReference type="ARBA" id="ARBA00022475"/>
    </source>
</evidence>